<evidence type="ECO:0000256" key="2">
    <source>
        <dbReference type="ARBA" id="ARBA00022527"/>
    </source>
</evidence>
<dbReference type="Pfam" id="PF07714">
    <property type="entry name" value="PK_Tyr_Ser-Thr"/>
    <property type="match status" value="1"/>
</dbReference>
<dbReference type="GO" id="GO:0004674">
    <property type="term" value="F:protein serine/threonine kinase activity"/>
    <property type="evidence" value="ECO:0007669"/>
    <property type="project" value="UniProtKB-KW"/>
</dbReference>
<keyword evidence="10" id="KW-0418">Kinase</keyword>
<evidence type="ECO:0000256" key="9">
    <source>
        <dbReference type="ARBA" id="ARBA00022741"/>
    </source>
</evidence>
<comment type="caution">
    <text evidence="20">The sequence shown here is derived from an EMBL/GenBank/DDBJ whole genome shotgun (WGS) entry which is preliminary data.</text>
</comment>
<feature type="domain" description="Protein kinase" evidence="19">
    <location>
        <begin position="426"/>
        <end position="710"/>
    </location>
</feature>
<feature type="transmembrane region" description="Helical" evidence="18">
    <location>
        <begin position="356"/>
        <end position="379"/>
    </location>
</feature>
<dbReference type="Proteomes" id="UP001085076">
    <property type="component" value="Miscellaneous, Linkage group lg05"/>
</dbReference>
<dbReference type="PANTHER" id="PTHR27005:SF283">
    <property type="entry name" value="OS02G0633066 PROTEIN"/>
    <property type="match status" value="1"/>
</dbReference>
<evidence type="ECO:0000259" key="19">
    <source>
        <dbReference type="PROSITE" id="PS50011"/>
    </source>
</evidence>
<evidence type="ECO:0000256" key="18">
    <source>
        <dbReference type="SAM" id="Phobius"/>
    </source>
</evidence>
<keyword evidence="3" id="KW-0245">EGF-like domain</keyword>
<dbReference type="InterPro" id="IPR049883">
    <property type="entry name" value="NOTCH1_EGF-like"/>
</dbReference>
<dbReference type="FunFam" id="2.10.25.10:FF:000038">
    <property type="entry name" value="Fibrillin 2"/>
    <property type="match status" value="1"/>
</dbReference>
<dbReference type="OrthoDB" id="4062651at2759"/>
<dbReference type="GO" id="GO:0005524">
    <property type="term" value="F:ATP binding"/>
    <property type="evidence" value="ECO:0007669"/>
    <property type="project" value="UniProtKB-UniRule"/>
</dbReference>
<dbReference type="CDD" id="cd14066">
    <property type="entry name" value="STKc_IRAK"/>
    <property type="match status" value="1"/>
</dbReference>
<evidence type="ECO:0000256" key="7">
    <source>
        <dbReference type="ARBA" id="ARBA00022729"/>
    </source>
</evidence>
<keyword evidence="7" id="KW-0732">Signal</keyword>
<dbReference type="SUPFAM" id="SSF56112">
    <property type="entry name" value="Protein kinase-like (PK-like)"/>
    <property type="match status" value="1"/>
</dbReference>
<keyword evidence="11 16" id="KW-0067">ATP-binding</keyword>
<accession>A0A9D5CCV7</accession>
<protein>
    <recommendedName>
        <fullName evidence="19">Protein kinase domain-containing protein</fullName>
    </recommendedName>
</protein>
<feature type="compositionally biased region" description="Polar residues" evidence="17">
    <location>
        <begin position="745"/>
        <end position="755"/>
    </location>
</feature>
<evidence type="ECO:0000256" key="14">
    <source>
        <dbReference type="ARBA" id="ARBA00023157"/>
    </source>
</evidence>
<name>A0A9D5CCV7_9LILI</name>
<dbReference type="InterPro" id="IPR000742">
    <property type="entry name" value="EGF"/>
</dbReference>
<evidence type="ECO:0000256" key="1">
    <source>
        <dbReference type="ARBA" id="ARBA00004479"/>
    </source>
</evidence>
<keyword evidence="2" id="KW-0723">Serine/threonine-protein kinase</keyword>
<evidence type="ECO:0000256" key="4">
    <source>
        <dbReference type="ARBA" id="ARBA00022553"/>
    </source>
</evidence>
<dbReference type="Gene3D" id="3.30.200.20">
    <property type="entry name" value="Phosphorylase Kinase, domain 1"/>
    <property type="match status" value="1"/>
</dbReference>
<dbReference type="Pfam" id="PF07645">
    <property type="entry name" value="EGF_CA"/>
    <property type="match status" value="2"/>
</dbReference>
<reference evidence="20" key="2">
    <citation type="journal article" date="2022" name="Hortic Res">
        <title>The genome of Dioscorea zingiberensis sheds light on the biosynthesis, origin and evolution of the medicinally important diosgenin saponins.</title>
        <authorList>
            <person name="Li Y."/>
            <person name="Tan C."/>
            <person name="Li Z."/>
            <person name="Guo J."/>
            <person name="Li S."/>
            <person name="Chen X."/>
            <person name="Wang C."/>
            <person name="Dai X."/>
            <person name="Yang H."/>
            <person name="Song W."/>
            <person name="Hou L."/>
            <person name="Xu J."/>
            <person name="Tong Z."/>
            <person name="Xu A."/>
            <person name="Yuan X."/>
            <person name="Wang W."/>
            <person name="Yang Q."/>
            <person name="Chen L."/>
            <person name="Sun Z."/>
            <person name="Wang K."/>
            <person name="Pan B."/>
            <person name="Chen J."/>
            <person name="Bao Y."/>
            <person name="Liu F."/>
            <person name="Qi X."/>
            <person name="Gang D.R."/>
            <person name="Wen J."/>
            <person name="Li J."/>
        </authorList>
    </citation>
    <scope>NUCLEOTIDE SEQUENCE</scope>
    <source>
        <strain evidence="20">Dzin_1.0</strain>
    </source>
</reference>
<evidence type="ECO:0000256" key="8">
    <source>
        <dbReference type="ARBA" id="ARBA00022737"/>
    </source>
</evidence>
<dbReference type="AlphaFoldDB" id="A0A9D5CCV7"/>
<dbReference type="SMART" id="SM00220">
    <property type="entry name" value="S_TKc"/>
    <property type="match status" value="1"/>
</dbReference>
<dbReference type="InterPro" id="IPR001245">
    <property type="entry name" value="Ser-Thr/Tyr_kinase_cat_dom"/>
</dbReference>
<dbReference type="SMART" id="SM00179">
    <property type="entry name" value="EGF_CA"/>
    <property type="match status" value="2"/>
</dbReference>
<dbReference type="InterPro" id="IPR001881">
    <property type="entry name" value="EGF-like_Ca-bd_dom"/>
</dbReference>
<evidence type="ECO:0000256" key="13">
    <source>
        <dbReference type="ARBA" id="ARBA00023136"/>
    </source>
</evidence>
<dbReference type="PANTHER" id="PTHR27005">
    <property type="entry name" value="WALL-ASSOCIATED RECEPTOR KINASE-LIKE 21"/>
    <property type="match status" value="1"/>
</dbReference>
<keyword evidence="8" id="KW-0677">Repeat</keyword>
<evidence type="ECO:0000313" key="21">
    <source>
        <dbReference type="Proteomes" id="UP001085076"/>
    </source>
</evidence>
<keyword evidence="13 18" id="KW-0472">Membrane</keyword>
<evidence type="ECO:0000256" key="15">
    <source>
        <dbReference type="ARBA" id="ARBA00058961"/>
    </source>
</evidence>
<proteinExistence type="predicted"/>
<keyword evidence="9 16" id="KW-0547">Nucleotide-binding</keyword>
<dbReference type="PROSITE" id="PS00107">
    <property type="entry name" value="PROTEIN_KINASE_ATP"/>
    <property type="match status" value="1"/>
</dbReference>
<dbReference type="SUPFAM" id="SSF57196">
    <property type="entry name" value="EGF/Laminin"/>
    <property type="match status" value="1"/>
</dbReference>
<keyword evidence="14" id="KW-1015">Disulfide bond</keyword>
<dbReference type="PROSITE" id="PS01187">
    <property type="entry name" value="EGF_CA"/>
    <property type="match status" value="1"/>
</dbReference>
<organism evidence="20 21">
    <name type="scientific">Dioscorea zingiberensis</name>
    <dbReference type="NCBI Taxonomy" id="325984"/>
    <lineage>
        <taxon>Eukaryota</taxon>
        <taxon>Viridiplantae</taxon>
        <taxon>Streptophyta</taxon>
        <taxon>Embryophyta</taxon>
        <taxon>Tracheophyta</taxon>
        <taxon>Spermatophyta</taxon>
        <taxon>Magnoliopsida</taxon>
        <taxon>Liliopsida</taxon>
        <taxon>Dioscoreales</taxon>
        <taxon>Dioscoreaceae</taxon>
        <taxon>Dioscorea</taxon>
    </lineage>
</organism>
<dbReference type="FunFam" id="1.10.510.10:FF:000084">
    <property type="entry name" value="Wall-associated receptor kinase 2"/>
    <property type="match status" value="1"/>
</dbReference>
<dbReference type="InterPro" id="IPR017441">
    <property type="entry name" value="Protein_kinase_ATP_BS"/>
</dbReference>
<evidence type="ECO:0000256" key="16">
    <source>
        <dbReference type="PROSITE-ProRule" id="PRU10141"/>
    </source>
</evidence>
<comment type="subcellular location">
    <subcellularLocation>
        <location evidence="1">Membrane</location>
        <topology evidence="1">Single-pass type I membrane protein</topology>
    </subcellularLocation>
</comment>
<dbReference type="InterPro" id="IPR011009">
    <property type="entry name" value="Kinase-like_dom_sf"/>
</dbReference>
<evidence type="ECO:0000256" key="11">
    <source>
        <dbReference type="ARBA" id="ARBA00022840"/>
    </source>
</evidence>
<feature type="binding site" evidence="16">
    <location>
        <position position="454"/>
    </location>
    <ligand>
        <name>ATP</name>
        <dbReference type="ChEBI" id="CHEBI:30616"/>
    </ligand>
</feature>
<evidence type="ECO:0000256" key="12">
    <source>
        <dbReference type="ARBA" id="ARBA00022989"/>
    </source>
</evidence>
<evidence type="ECO:0000256" key="5">
    <source>
        <dbReference type="ARBA" id="ARBA00022679"/>
    </source>
</evidence>
<keyword evidence="12 18" id="KW-1133">Transmembrane helix</keyword>
<dbReference type="InterPro" id="IPR000719">
    <property type="entry name" value="Prot_kinase_dom"/>
</dbReference>
<dbReference type="GO" id="GO:0005509">
    <property type="term" value="F:calcium ion binding"/>
    <property type="evidence" value="ECO:0007669"/>
    <property type="project" value="InterPro"/>
</dbReference>
<dbReference type="InterPro" id="IPR045274">
    <property type="entry name" value="WAK-like"/>
</dbReference>
<gene>
    <name evidence="20" type="ORF">J5N97_018847</name>
</gene>
<keyword evidence="5" id="KW-0808">Transferase</keyword>
<keyword evidence="21" id="KW-1185">Reference proteome</keyword>
<reference evidence="20" key="1">
    <citation type="submission" date="2021-03" db="EMBL/GenBank/DDBJ databases">
        <authorList>
            <person name="Li Z."/>
            <person name="Yang C."/>
        </authorList>
    </citation>
    <scope>NUCLEOTIDE SEQUENCE</scope>
    <source>
        <strain evidence="20">Dzin_1.0</strain>
        <tissue evidence="20">Leaf</tissue>
    </source>
</reference>
<dbReference type="Gene3D" id="2.10.25.10">
    <property type="entry name" value="Laminin"/>
    <property type="match status" value="2"/>
</dbReference>
<sequence length="755" mass="82832">MVPIPSLNRSAIRQDSLPETCNVSNINYPFGIPGVSLHEPKDGFEIFCGLNTSGEPTVRIGKDYVRVLNISLDGQIRVYLKAFASRCSKHALEESQVPGQVAVPDLQGTPYTFSNSVNKLIVIGCDALALLQAPGMKAPTGCTSFCFSIDGLIEGSCSGVGCCQAAIPPGLKSFTLEFKSIRNVTGAVPNLSASKSELELNTTQVTNNSVTHSGVGYGTCSKAFIRDPNNFKFSKDELNRDGNQDMEVVLDWYIDNKTCGEASKATDSFACVAANSDCYNVPGGYRCSCGQGHQGNPYLKDGCEDIDECSTGEHDCEHRCSNTKGAYECRCPIWTRGDGKRNGSGCKRVGAFPLDIGLGMGLGFLIILCIISSLSHWAFKKNRIQRLKQKYFQQNGGLLLQQHISSQVATIQVFTEEELEFATNGFHESRVIGRGGYGTVYKGILLDERPVAIKRSKQVDESQIEQFINEVVILSQIKHKNVVKILGCCLETQVPLLVYQFIPNGTLFQHLHTVKASATSPMNWETRLRIAVETAAALAYLHGVASIPIIHRDVKSANILLDENYTAKVADFGASRLVPCNRTHVTTLVQGTLGYLDPEYFHTSLLTEKSDVYSFGVVLVELLTRENPVSFCRSDEERNLAFHFISLVDQNRLIDALDKETVEEAGTRQLLAVAQLAKRCLNVRGEERPTMREVAVELEALRRLMHHHFVQEGKVYQTSPSTSLAISDSALPDSMKSMENHLLSGPSSSGCTENQ</sequence>
<evidence type="ECO:0000256" key="17">
    <source>
        <dbReference type="SAM" id="MobiDB-lite"/>
    </source>
</evidence>
<dbReference type="GO" id="GO:0007166">
    <property type="term" value="P:cell surface receptor signaling pathway"/>
    <property type="evidence" value="ECO:0007669"/>
    <property type="project" value="InterPro"/>
</dbReference>
<dbReference type="EMBL" id="JAGGNH010000005">
    <property type="protein sequence ID" value="KAJ0970888.1"/>
    <property type="molecule type" value="Genomic_DNA"/>
</dbReference>
<dbReference type="GO" id="GO:0005886">
    <property type="term" value="C:plasma membrane"/>
    <property type="evidence" value="ECO:0007669"/>
    <property type="project" value="TreeGrafter"/>
</dbReference>
<evidence type="ECO:0000256" key="10">
    <source>
        <dbReference type="ARBA" id="ARBA00022777"/>
    </source>
</evidence>
<evidence type="ECO:0000313" key="20">
    <source>
        <dbReference type="EMBL" id="KAJ0970888.1"/>
    </source>
</evidence>
<comment type="function">
    <text evidence="15">Serine/threonine-protein kinase that may function as a signaling receptor of extracellular matrix component. Binding to pectin may have significance in the control of cell expansion, morphogenesis and development.</text>
</comment>
<evidence type="ECO:0000256" key="3">
    <source>
        <dbReference type="ARBA" id="ARBA00022536"/>
    </source>
</evidence>
<keyword evidence="4" id="KW-0597">Phosphoprotein</keyword>
<dbReference type="Gene3D" id="1.10.510.10">
    <property type="entry name" value="Transferase(Phosphotransferase) domain 1"/>
    <property type="match status" value="1"/>
</dbReference>
<dbReference type="InterPro" id="IPR008271">
    <property type="entry name" value="Ser/Thr_kinase_AS"/>
</dbReference>
<feature type="region of interest" description="Disordered" evidence="17">
    <location>
        <begin position="736"/>
        <end position="755"/>
    </location>
</feature>
<dbReference type="InterPro" id="IPR018097">
    <property type="entry name" value="EGF_Ca-bd_CS"/>
</dbReference>
<keyword evidence="6 18" id="KW-0812">Transmembrane</keyword>
<dbReference type="FunFam" id="3.30.200.20:FF:000043">
    <property type="entry name" value="Wall-associated receptor kinase 2"/>
    <property type="match status" value="1"/>
</dbReference>
<dbReference type="PROSITE" id="PS00108">
    <property type="entry name" value="PROTEIN_KINASE_ST"/>
    <property type="match status" value="1"/>
</dbReference>
<evidence type="ECO:0000256" key="6">
    <source>
        <dbReference type="ARBA" id="ARBA00022692"/>
    </source>
</evidence>
<dbReference type="PROSITE" id="PS50011">
    <property type="entry name" value="PROTEIN_KINASE_DOM"/>
    <property type="match status" value="1"/>
</dbReference>
<dbReference type="SMART" id="SM00181">
    <property type="entry name" value="EGF"/>
    <property type="match status" value="2"/>
</dbReference>